<feature type="region of interest" description="Disordered" evidence="1">
    <location>
        <begin position="1"/>
        <end position="25"/>
    </location>
</feature>
<organism evidence="2">
    <name type="scientific">viral metagenome</name>
    <dbReference type="NCBI Taxonomy" id="1070528"/>
    <lineage>
        <taxon>unclassified sequences</taxon>
        <taxon>metagenomes</taxon>
        <taxon>organismal metagenomes</taxon>
    </lineage>
</organism>
<dbReference type="AlphaFoldDB" id="A0A6M3L1S8"/>
<dbReference type="EMBL" id="MT142782">
    <property type="protein sequence ID" value="QJA88486.1"/>
    <property type="molecule type" value="Genomic_DNA"/>
</dbReference>
<protein>
    <submittedName>
        <fullName evidence="2">Uncharacterized protein</fullName>
    </submittedName>
</protein>
<evidence type="ECO:0000313" key="2">
    <source>
        <dbReference type="EMBL" id="QJA88486.1"/>
    </source>
</evidence>
<proteinExistence type="predicted"/>
<name>A0A6M3L1S8_9ZZZZ</name>
<reference evidence="2" key="1">
    <citation type="submission" date="2020-03" db="EMBL/GenBank/DDBJ databases">
        <title>The deep terrestrial virosphere.</title>
        <authorList>
            <person name="Holmfeldt K."/>
            <person name="Nilsson E."/>
            <person name="Simone D."/>
            <person name="Lopez-Fernandez M."/>
            <person name="Wu X."/>
            <person name="de Brujin I."/>
            <person name="Lundin D."/>
            <person name="Andersson A."/>
            <person name="Bertilsson S."/>
            <person name="Dopson M."/>
        </authorList>
    </citation>
    <scope>NUCLEOTIDE SEQUENCE</scope>
    <source>
        <strain evidence="2">MM415B02753</strain>
    </source>
</reference>
<feature type="region of interest" description="Disordered" evidence="1">
    <location>
        <begin position="65"/>
        <end position="84"/>
    </location>
</feature>
<evidence type="ECO:0000256" key="1">
    <source>
        <dbReference type="SAM" id="MobiDB-lite"/>
    </source>
</evidence>
<gene>
    <name evidence="2" type="ORF">MM415B02753_0005</name>
</gene>
<sequence length="84" mass="9635">MAKKGGILSALLKKHRAEKETKSKKRYLQHYEKAGPEHAMTYAQWKKEGEQPTYFKGAGLRKTSVESQLREAGVSPSRFKKKKK</sequence>
<accession>A0A6M3L1S8</accession>
<feature type="compositionally biased region" description="Basic residues" evidence="1">
    <location>
        <begin position="12"/>
        <end position="25"/>
    </location>
</feature>